<dbReference type="InterPro" id="IPR015300">
    <property type="entry name" value="DNA-bd_pseudobarrel_sf"/>
</dbReference>
<dbReference type="PANTHER" id="PTHR31140">
    <property type="entry name" value="B3 DOMAIN-CONTAINING TRANSCRIPTION FACTOR ABI3"/>
    <property type="match status" value="1"/>
</dbReference>
<dbReference type="PANTHER" id="PTHR31140:SF74">
    <property type="entry name" value="B3 DOMAIN-CONTAINING TRANSCRIPTION FACTOR LEC2"/>
    <property type="match status" value="1"/>
</dbReference>
<evidence type="ECO:0000313" key="8">
    <source>
        <dbReference type="RefSeq" id="XP_010460616.1"/>
    </source>
</evidence>
<dbReference type="Pfam" id="PF02362">
    <property type="entry name" value="B3"/>
    <property type="match status" value="1"/>
</dbReference>
<dbReference type="InterPro" id="IPR044800">
    <property type="entry name" value="LEC2-like"/>
</dbReference>
<evidence type="ECO:0000256" key="2">
    <source>
        <dbReference type="ARBA" id="ARBA00023015"/>
    </source>
</evidence>
<dbReference type="CDD" id="cd10017">
    <property type="entry name" value="B3_DNA"/>
    <property type="match status" value="1"/>
</dbReference>
<dbReference type="Proteomes" id="UP000694864">
    <property type="component" value="Chromosome 14"/>
</dbReference>
<protein>
    <submittedName>
        <fullName evidence="8">B3 domain-containing transcription factor LEC2 isoform X1</fullName>
    </submittedName>
</protein>
<evidence type="ECO:0000256" key="1">
    <source>
        <dbReference type="ARBA" id="ARBA00004123"/>
    </source>
</evidence>
<keyword evidence="4" id="KW-0804">Transcription</keyword>
<evidence type="ECO:0000256" key="4">
    <source>
        <dbReference type="ARBA" id="ARBA00023163"/>
    </source>
</evidence>
<keyword evidence="3" id="KW-0238">DNA-binding</keyword>
<dbReference type="Gene3D" id="2.40.330.10">
    <property type="entry name" value="DNA-binding pseudobarrel domain"/>
    <property type="match status" value="1"/>
</dbReference>
<gene>
    <name evidence="8" type="primary">LOC104741439</name>
</gene>
<evidence type="ECO:0000256" key="3">
    <source>
        <dbReference type="ARBA" id="ARBA00023125"/>
    </source>
</evidence>
<dbReference type="GeneID" id="104741439"/>
<accession>A0ABM0VSV3</accession>
<feature type="domain" description="TF-B3" evidence="6">
    <location>
        <begin position="171"/>
        <end position="272"/>
    </location>
</feature>
<organism evidence="7 8">
    <name type="scientific">Camelina sativa</name>
    <name type="common">False flax</name>
    <name type="synonym">Myagrum sativum</name>
    <dbReference type="NCBI Taxonomy" id="90675"/>
    <lineage>
        <taxon>Eukaryota</taxon>
        <taxon>Viridiplantae</taxon>
        <taxon>Streptophyta</taxon>
        <taxon>Embryophyta</taxon>
        <taxon>Tracheophyta</taxon>
        <taxon>Spermatophyta</taxon>
        <taxon>Magnoliopsida</taxon>
        <taxon>eudicotyledons</taxon>
        <taxon>Gunneridae</taxon>
        <taxon>Pentapetalae</taxon>
        <taxon>rosids</taxon>
        <taxon>malvids</taxon>
        <taxon>Brassicales</taxon>
        <taxon>Brassicaceae</taxon>
        <taxon>Camelineae</taxon>
        <taxon>Camelina</taxon>
    </lineage>
</organism>
<keyword evidence="7" id="KW-1185">Reference proteome</keyword>
<keyword evidence="5" id="KW-0539">Nucleus</keyword>
<proteinExistence type="predicted"/>
<reference evidence="7" key="1">
    <citation type="journal article" date="2014" name="Nat. Commun.">
        <title>The emerging biofuel crop Camelina sativa retains a highly undifferentiated hexaploid genome structure.</title>
        <authorList>
            <person name="Kagale S."/>
            <person name="Koh C."/>
            <person name="Nixon J."/>
            <person name="Bollina V."/>
            <person name="Clarke W.E."/>
            <person name="Tuteja R."/>
            <person name="Spillane C."/>
            <person name="Robinson S.J."/>
            <person name="Links M.G."/>
            <person name="Clarke C."/>
            <person name="Higgins E.E."/>
            <person name="Huebert T."/>
            <person name="Sharpe A.G."/>
            <person name="Parkin I.A."/>
        </authorList>
    </citation>
    <scope>NUCLEOTIDE SEQUENCE [LARGE SCALE GENOMIC DNA]</scope>
    <source>
        <strain evidence="7">cv. DH55</strain>
    </source>
</reference>
<comment type="subcellular location">
    <subcellularLocation>
        <location evidence="1">Nucleus</location>
    </subcellularLocation>
</comment>
<dbReference type="RefSeq" id="XP_010460616.1">
    <property type="nucleotide sequence ID" value="XM_010462314.2"/>
</dbReference>
<reference evidence="8" key="2">
    <citation type="submission" date="2025-08" db="UniProtKB">
        <authorList>
            <consortium name="RefSeq"/>
        </authorList>
    </citation>
    <scope>IDENTIFICATION</scope>
    <source>
        <tissue evidence="8">Leaf</tissue>
    </source>
</reference>
<dbReference type="SUPFAM" id="SSF101936">
    <property type="entry name" value="DNA-binding pseudobarrel domain"/>
    <property type="match status" value="1"/>
</dbReference>
<dbReference type="InterPro" id="IPR003340">
    <property type="entry name" value="B3_DNA-bd"/>
</dbReference>
<dbReference type="SMART" id="SM01019">
    <property type="entry name" value="B3"/>
    <property type="match status" value="1"/>
</dbReference>
<evidence type="ECO:0000259" key="6">
    <source>
        <dbReference type="PROSITE" id="PS50863"/>
    </source>
</evidence>
<evidence type="ECO:0000256" key="5">
    <source>
        <dbReference type="ARBA" id="ARBA00023242"/>
    </source>
</evidence>
<sequence length="363" mass="41214">MDNFFPFSSSNANSVQEFAMDANNNLSHLTTMPTYDHHQAEPHHLLYSYPVEQMAAVMNPHQPLYSSDAYPQIPVSQTGSEFCSLVSNPNPCLRPERGGLFLDPTKMARINRKNAMIRSRNNSSPNSSPDEVVDSKRQVMMLNMKNNVQIPERKDHYPHSTFDNKKLRVLCVKLLKNSDVGALGRIVLPKREAEGKLPKLSDKEGIVLEMRDVFSLQSWSFKYKFWSNNKSRMYVLENTGEFVRQNGVESGDTLTIYEDESKNLYFAVTKPGRQNGGRGVESMKVNEMNHYEEIMYDFMPGDEEEASIAMLIGNLNDHYPNPNDLMGLTIDHQHHQAASSLPSVDYAHVGSLDDQVSFDDIGW</sequence>
<keyword evidence="2" id="KW-0805">Transcription regulation</keyword>
<name>A0ABM0VSV3_CAMSA</name>
<evidence type="ECO:0000313" key="7">
    <source>
        <dbReference type="Proteomes" id="UP000694864"/>
    </source>
</evidence>
<dbReference type="PROSITE" id="PS50863">
    <property type="entry name" value="B3"/>
    <property type="match status" value="1"/>
</dbReference>